<proteinExistence type="predicted"/>
<organism evidence="2">
    <name type="scientific">Spongospora subterranea</name>
    <dbReference type="NCBI Taxonomy" id="70186"/>
    <lineage>
        <taxon>Eukaryota</taxon>
        <taxon>Sar</taxon>
        <taxon>Rhizaria</taxon>
        <taxon>Endomyxa</taxon>
        <taxon>Phytomyxea</taxon>
        <taxon>Plasmodiophorida</taxon>
        <taxon>Plasmodiophoridae</taxon>
        <taxon>Spongospora</taxon>
    </lineage>
</organism>
<dbReference type="AlphaFoldDB" id="A0A0H5QRV7"/>
<reference evidence="2" key="1">
    <citation type="submission" date="2015-04" db="EMBL/GenBank/DDBJ databases">
        <title>The genome sequence of the plant pathogenic Rhizarian Plasmodiophora brassicae reveals insights in its biotrophic life cycle and the origin of chitin synthesis.</title>
        <authorList>
            <person name="Schwelm A."/>
            <person name="Fogelqvist J."/>
            <person name="Knaust A."/>
            <person name="Julke S."/>
            <person name="Lilja T."/>
            <person name="Dhandapani V."/>
            <person name="Bonilla-Rosso G."/>
            <person name="Karlsson M."/>
            <person name="Shevchenko A."/>
            <person name="Choi S.R."/>
            <person name="Kim H.G."/>
            <person name="Park J.Y."/>
            <person name="Lim Y.P."/>
            <person name="Ludwig-Muller J."/>
            <person name="Dixelius C."/>
        </authorList>
    </citation>
    <scope>NUCLEOTIDE SEQUENCE</scope>
    <source>
        <tissue evidence="2">Potato root galls</tissue>
    </source>
</reference>
<name>A0A0H5QRV7_9EUKA</name>
<protein>
    <submittedName>
        <fullName evidence="2">Uncharacterized protein</fullName>
    </submittedName>
</protein>
<evidence type="ECO:0000256" key="1">
    <source>
        <dbReference type="SAM" id="MobiDB-lite"/>
    </source>
</evidence>
<feature type="region of interest" description="Disordered" evidence="1">
    <location>
        <begin position="34"/>
        <end position="151"/>
    </location>
</feature>
<feature type="compositionally biased region" description="Low complexity" evidence="1">
    <location>
        <begin position="100"/>
        <end position="113"/>
    </location>
</feature>
<feature type="non-terminal residue" evidence="2">
    <location>
        <position position="151"/>
    </location>
</feature>
<evidence type="ECO:0000313" key="2">
    <source>
        <dbReference type="EMBL" id="CRZ04362.1"/>
    </source>
</evidence>
<feature type="compositionally biased region" description="Polar residues" evidence="1">
    <location>
        <begin position="83"/>
        <end position="99"/>
    </location>
</feature>
<feature type="non-terminal residue" evidence="2">
    <location>
        <position position="1"/>
    </location>
</feature>
<feature type="compositionally biased region" description="Low complexity" evidence="1">
    <location>
        <begin position="54"/>
        <end position="67"/>
    </location>
</feature>
<dbReference type="EMBL" id="HACM01003920">
    <property type="protein sequence ID" value="CRZ04362.1"/>
    <property type="molecule type" value="Transcribed_RNA"/>
</dbReference>
<sequence length="151" mass="16000">DSSSVLLAGNCPIEFDNNQEEGHAAFINAAALSLPPTGSFDVPDPTSAEEEPKGFFSSLKSLFSKPKAAQPVETDSRPDGNATDPNSESARDTSSTLVNPESRSILPSSSPLPTGHDNVKSDIPPDLNRRSPVSQHDALPLRPNERGVPDQ</sequence>
<accession>A0A0H5QRV7</accession>